<accession>X1UBW1</accession>
<feature type="non-terminal residue" evidence="1">
    <location>
        <position position="65"/>
    </location>
</feature>
<reference evidence="1" key="1">
    <citation type="journal article" date="2014" name="Front. Microbiol.">
        <title>High frequency of phylogenetically diverse reductive dehalogenase-homologous genes in deep subseafloor sedimentary metagenomes.</title>
        <authorList>
            <person name="Kawai M."/>
            <person name="Futagami T."/>
            <person name="Toyoda A."/>
            <person name="Takaki Y."/>
            <person name="Nishi S."/>
            <person name="Hori S."/>
            <person name="Arai W."/>
            <person name="Tsubouchi T."/>
            <person name="Morono Y."/>
            <person name="Uchiyama I."/>
            <person name="Ito T."/>
            <person name="Fujiyama A."/>
            <person name="Inagaki F."/>
            <person name="Takami H."/>
        </authorList>
    </citation>
    <scope>NUCLEOTIDE SEQUENCE</scope>
    <source>
        <strain evidence="1">Expedition CK06-06</strain>
    </source>
</reference>
<name>X1UBW1_9ZZZZ</name>
<comment type="caution">
    <text evidence="1">The sequence shown here is derived from an EMBL/GenBank/DDBJ whole genome shotgun (WGS) entry which is preliminary data.</text>
</comment>
<dbReference type="AlphaFoldDB" id="X1UBW1"/>
<proteinExistence type="predicted"/>
<evidence type="ECO:0000313" key="1">
    <source>
        <dbReference type="EMBL" id="GAJ14959.1"/>
    </source>
</evidence>
<gene>
    <name evidence="1" type="ORF">S12H4_49838</name>
</gene>
<sequence length="65" mass="7358">MSEVSEEFALVLDDYHTIESKPIHDAVNFLLNHLPPQAHLVIASRTNPPMSLANLRAQNQLMELH</sequence>
<organism evidence="1">
    <name type="scientific">marine sediment metagenome</name>
    <dbReference type="NCBI Taxonomy" id="412755"/>
    <lineage>
        <taxon>unclassified sequences</taxon>
        <taxon>metagenomes</taxon>
        <taxon>ecological metagenomes</taxon>
    </lineage>
</organism>
<protein>
    <submittedName>
        <fullName evidence="1">Uncharacterized protein</fullName>
    </submittedName>
</protein>
<dbReference type="EMBL" id="BARW01031312">
    <property type="protein sequence ID" value="GAJ14959.1"/>
    <property type="molecule type" value="Genomic_DNA"/>
</dbReference>